<evidence type="ECO:0000313" key="4">
    <source>
        <dbReference type="Proteomes" id="UP001241603"/>
    </source>
</evidence>
<evidence type="ECO:0000313" key="3">
    <source>
        <dbReference type="EMBL" id="MDQ0437125.1"/>
    </source>
</evidence>
<keyword evidence="4" id="KW-1185">Reference proteome</keyword>
<proteinExistence type="inferred from homology"/>
<name>A0ABU0H5S7_9HYPH</name>
<dbReference type="Proteomes" id="UP001241603">
    <property type="component" value="Unassembled WGS sequence"/>
</dbReference>
<dbReference type="EMBL" id="JAUSVO010000002">
    <property type="protein sequence ID" value="MDQ0437125.1"/>
    <property type="molecule type" value="Genomic_DNA"/>
</dbReference>
<comment type="caution">
    <text evidence="3">The sequence shown here is derived from an EMBL/GenBank/DDBJ whole genome shotgun (WGS) entry which is preliminary data.</text>
</comment>
<evidence type="ECO:0000256" key="1">
    <source>
        <dbReference type="ARBA" id="ARBA00006817"/>
    </source>
</evidence>
<comment type="similarity">
    <text evidence="1">Belongs to the AHA1 family.</text>
</comment>
<protein>
    <submittedName>
        <fullName evidence="3">Uncharacterized protein YndB with AHSA1/START domain</fullName>
    </submittedName>
</protein>
<organism evidence="3 4">
    <name type="scientific">Kaistia dalseonensis</name>
    <dbReference type="NCBI Taxonomy" id="410840"/>
    <lineage>
        <taxon>Bacteria</taxon>
        <taxon>Pseudomonadati</taxon>
        <taxon>Pseudomonadota</taxon>
        <taxon>Alphaproteobacteria</taxon>
        <taxon>Hyphomicrobiales</taxon>
        <taxon>Kaistiaceae</taxon>
        <taxon>Kaistia</taxon>
    </lineage>
</organism>
<gene>
    <name evidence="3" type="ORF">QO014_001510</name>
</gene>
<dbReference type="Gene3D" id="3.30.530.20">
    <property type="match status" value="1"/>
</dbReference>
<reference evidence="3 4" key="1">
    <citation type="submission" date="2023-07" db="EMBL/GenBank/DDBJ databases">
        <title>Genomic Encyclopedia of Type Strains, Phase IV (KMG-IV): sequencing the most valuable type-strain genomes for metagenomic binning, comparative biology and taxonomic classification.</title>
        <authorList>
            <person name="Goeker M."/>
        </authorList>
    </citation>
    <scope>NUCLEOTIDE SEQUENCE [LARGE SCALE GENOMIC DNA]</scope>
    <source>
        <strain evidence="3 4">B6-8</strain>
    </source>
</reference>
<feature type="domain" description="Activator of Hsp90 ATPase homologue 1/2-like C-terminal" evidence="2">
    <location>
        <begin position="21"/>
        <end position="124"/>
    </location>
</feature>
<dbReference type="CDD" id="cd07814">
    <property type="entry name" value="SRPBCC_CalC_Aha1-like"/>
    <property type="match status" value="1"/>
</dbReference>
<dbReference type="InterPro" id="IPR013538">
    <property type="entry name" value="ASHA1/2-like_C"/>
</dbReference>
<accession>A0ABU0H5S7</accession>
<dbReference type="RefSeq" id="WP_266348059.1">
    <property type="nucleotide sequence ID" value="NZ_JAPKNG010000002.1"/>
</dbReference>
<sequence>MTEQDASARKEVSLLLECDLDAPIETVWRALSEPELLAQWLLPNDITTEQGGRFTLAGGAELGGPIACEILASDAPHRLSFSWRGSETHPDGSESVLDTVLTFELSPVSDGRTHLRLVHGGFVVPADYPVDIAALEPEILVYLPLDAVARRRIRKPRRAALARGALPVMMRLAA</sequence>
<evidence type="ECO:0000259" key="2">
    <source>
        <dbReference type="Pfam" id="PF08327"/>
    </source>
</evidence>
<dbReference type="InterPro" id="IPR023393">
    <property type="entry name" value="START-like_dom_sf"/>
</dbReference>
<dbReference type="SUPFAM" id="SSF55961">
    <property type="entry name" value="Bet v1-like"/>
    <property type="match status" value="1"/>
</dbReference>
<dbReference type="Pfam" id="PF08327">
    <property type="entry name" value="AHSA1"/>
    <property type="match status" value="1"/>
</dbReference>